<proteinExistence type="predicted"/>
<feature type="compositionally biased region" description="Polar residues" evidence="1">
    <location>
        <begin position="95"/>
        <end position="111"/>
    </location>
</feature>
<feature type="chain" id="PRO_5043643151" evidence="2">
    <location>
        <begin position="21"/>
        <end position="173"/>
    </location>
</feature>
<dbReference type="AlphaFoldDB" id="A0AAW1I549"/>
<name>A0AAW1I549_SAPOF</name>
<feature type="region of interest" description="Disordered" evidence="1">
    <location>
        <begin position="68"/>
        <end position="121"/>
    </location>
</feature>
<evidence type="ECO:0000256" key="2">
    <source>
        <dbReference type="SAM" id="SignalP"/>
    </source>
</evidence>
<dbReference type="EMBL" id="JBDFQZ010000010">
    <property type="protein sequence ID" value="KAK9684442.1"/>
    <property type="molecule type" value="Genomic_DNA"/>
</dbReference>
<feature type="signal peptide" evidence="2">
    <location>
        <begin position="1"/>
        <end position="20"/>
    </location>
</feature>
<dbReference type="Proteomes" id="UP001443914">
    <property type="component" value="Unassembled WGS sequence"/>
</dbReference>
<gene>
    <name evidence="3" type="ORF">RND81_10G210500</name>
</gene>
<keyword evidence="4" id="KW-1185">Reference proteome</keyword>
<evidence type="ECO:0000256" key="1">
    <source>
        <dbReference type="SAM" id="MobiDB-lite"/>
    </source>
</evidence>
<protein>
    <submittedName>
        <fullName evidence="3">Uncharacterized protein</fullName>
    </submittedName>
</protein>
<keyword evidence="2" id="KW-0732">Signal</keyword>
<comment type="caution">
    <text evidence="3">The sequence shown here is derived from an EMBL/GenBank/DDBJ whole genome shotgun (WGS) entry which is preliminary data.</text>
</comment>
<organism evidence="3 4">
    <name type="scientific">Saponaria officinalis</name>
    <name type="common">Common soapwort</name>
    <name type="synonym">Lychnis saponaria</name>
    <dbReference type="NCBI Taxonomy" id="3572"/>
    <lineage>
        <taxon>Eukaryota</taxon>
        <taxon>Viridiplantae</taxon>
        <taxon>Streptophyta</taxon>
        <taxon>Embryophyta</taxon>
        <taxon>Tracheophyta</taxon>
        <taxon>Spermatophyta</taxon>
        <taxon>Magnoliopsida</taxon>
        <taxon>eudicotyledons</taxon>
        <taxon>Gunneridae</taxon>
        <taxon>Pentapetalae</taxon>
        <taxon>Caryophyllales</taxon>
        <taxon>Caryophyllaceae</taxon>
        <taxon>Caryophylleae</taxon>
        <taxon>Saponaria</taxon>
    </lineage>
</organism>
<accession>A0AAW1I549</accession>
<evidence type="ECO:0000313" key="4">
    <source>
        <dbReference type="Proteomes" id="UP001443914"/>
    </source>
</evidence>
<reference evidence="3" key="1">
    <citation type="submission" date="2024-03" db="EMBL/GenBank/DDBJ databases">
        <title>WGS assembly of Saponaria officinalis var. Norfolk2.</title>
        <authorList>
            <person name="Jenkins J."/>
            <person name="Shu S."/>
            <person name="Grimwood J."/>
            <person name="Barry K."/>
            <person name="Goodstein D."/>
            <person name="Schmutz J."/>
            <person name="Leebens-Mack J."/>
            <person name="Osbourn A."/>
        </authorList>
    </citation>
    <scope>NUCLEOTIDE SEQUENCE [LARGE SCALE GENOMIC DNA]</scope>
    <source>
        <strain evidence="3">JIC</strain>
    </source>
</reference>
<evidence type="ECO:0000313" key="3">
    <source>
        <dbReference type="EMBL" id="KAK9684442.1"/>
    </source>
</evidence>
<sequence length="173" mass="19597">MMPIKFVGFVIMLLFIIIEARQIPNKLPKYQGIVVTKVASQSYEHGRRVNNPPNIPNKNMLDYSIKEVEDNNMKSKGRKTTNEVDFEEKSKATKDNSSNGGRGNFENSGAITSPPWKCNHNSNNKEKLNVIYKHSIIRTSSTINSPKKAKKLDNFVALSADYKDPKSHPPRHN</sequence>